<organism evidence="1 2">
    <name type="scientific">Mycolicibacterium fortuitum</name>
    <name type="common">Mycobacterium fortuitum</name>
    <dbReference type="NCBI Taxonomy" id="1766"/>
    <lineage>
        <taxon>Bacteria</taxon>
        <taxon>Bacillati</taxon>
        <taxon>Actinomycetota</taxon>
        <taxon>Actinomycetes</taxon>
        <taxon>Mycobacteriales</taxon>
        <taxon>Mycobacteriaceae</taxon>
        <taxon>Mycolicibacterium</taxon>
    </lineage>
</organism>
<name>A0ABD6QUE3_MYCFO</name>
<dbReference type="AlphaFoldDB" id="A0ABD6QUE3"/>
<protein>
    <recommendedName>
        <fullName evidence="3">ESX-1 secretion-associated protein</fullName>
    </recommendedName>
</protein>
<reference evidence="1 2" key="1">
    <citation type="submission" date="2016-07" db="EMBL/GenBank/DDBJ databases">
        <authorList>
            <person name="Sutton G."/>
            <person name="Brinkac L."/>
            <person name="Sanka R."/>
            <person name="Adams M."/>
            <person name="Lau E."/>
            <person name="Kumar A."/>
            <person name="Macaden R."/>
        </authorList>
    </citation>
    <scope>NUCLEOTIDE SEQUENCE [LARGE SCALE GENOMIC DNA]</scope>
    <source>
        <strain evidence="1 2">GA-0871</strain>
    </source>
</reference>
<evidence type="ECO:0000313" key="2">
    <source>
        <dbReference type="Proteomes" id="UP000187001"/>
    </source>
</evidence>
<dbReference type="Proteomes" id="UP000187001">
    <property type="component" value="Unassembled WGS sequence"/>
</dbReference>
<evidence type="ECO:0000313" key="1">
    <source>
        <dbReference type="EMBL" id="OMC52358.1"/>
    </source>
</evidence>
<evidence type="ECO:0008006" key="3">
    <source>
        <dbReference type="Google" id="ProtNLM"/>
    </source>
</evidence>
<sequence length="91" mass="9102">MANDLRVDPGALRAGATSSEMIAAELGNAPASPDAGHYPSSTGVIAMDSAVITARTSQSSRVSAQAGDLSAAAQRYSAVDEQHAGGLAELM</sequence>
<gene>
    <name evidence="1" type="ORF">A5742_16980</name>
</gene>
<dbReference type="Pfam" id="PF10824">
    <property type="entry name" value="T7SS_ESX_EspC"/>
    <property type="match status" value="1"/>
</dbReference>
<dbReference type="EMBL" id="MBER01000008">
    <property type="protein sequence ID" value="OMC52358.1"/>
    <property type="molecule type" value="Genomic_DNA"/>
</dbReference>
<proteinExistence type="predicted"/>
<dbReference type="InterPro" id="IPR022536">
    <property type="entry name" value="EspC"/>
</dbReference>
<dbReference type="RefSeq" id="WP_064914901.1">
    <property type="nucleotide sequence ID" value="NZ_CP060409.1"/>
</dbReference>
<comment type="caution">
    <text evidence="1">The sequence shown here is derived from an EMBL/GenBank/DDBJ whole genome shotgun (WGS) entry which is preliminary data.</text>
</comment>
<accession>A0ABD6QUE3</accession>